<keyword evidence="4" id="KW-0812">Transmembrane</keyword>
<dbReference type="PANTHER" id="PTHR45775">
    <property type="entry name" value="RAD, GEM/KIR FAMILY MEMBER 2, ISOFORM C"/>
    <property type="match status" value="1"/>
</dbReference>
<dbReference type="InterPro" id="IPR051641">
    <property type="entry name" value="RGK_GTP-binding_reg"/>
</dbReference>
<gene>
    <name evidence="6" type="ORF">PV327_010351</name>
</gene>
<dbReference type="GO" id="GO:0005886">
    <property type="term" value="C:plasma membrane"/>
    <property type="evidence" value="ECO:0007669"/>
    <property type="project" value="TreeGrafter"/>
</dbReference>
<evidence type="ECO:0000259" key="5">
    <source>
        <dbReference type="PROSITE" id="PS50892"/>
    </source>
</evidence>
<dbReference type="InterPro" id="IPR001806">
    <property type="entry name" value="Small_GTPase"/>
</dbReference>
<dbReference type="SUPFAM" id="SSF52540">
    <property type="entry name" value="P-loop containing nucleoside triphosphate hydrolases"/>
    <property type="match status" value="1"/>
</dbReference>
<evidence type="ECO:0000256" key="4">
    <source>
        <dbReference type="SAM" id="Phobius"/>
    </source>
</evidence>
<dbReference type="Gene3D" id="3.40.50.300">
    <property type="entry name" value="P-loop containing nucleotide triphosphate hydrolases"/>
    <property type="match status" value="1"/>
</dbReference>
<comment type="caution">
    <text evidence="6">The sequence shown here is derived from an EMBL/GenBank/DDBJ whole genome shotgun (WGS) entry which is preliminary data.</text>
</comment>
<dbReference type="GO" id="GO:0005246">
    <property type="term" value="F:calcium channel regulator activity"/>
    <property type="evidence" value="ECO:0007669"/>
    <property type="project" value="TreeGrafter"/>
</dbReference>
<keyword evidence="2" id="KW-0597">Phosphoprotein</keyword>
<accession>A0AA39KUP5</accession>
<evidence type="ECO:0000313" key="7">
    <source>
        <dbReference type="Proteomes" id="UP001168972"/>
    </source>
</evidence>
<dbReference type="PROSITE" id="PS50892">
    <property type="entry name" value="V_SNARE"/>
    <property type="match status" value="1"/>
</dbReference>
<dbReference type="SUPFAM" id="SSF58038">
    <property type="entry name" value="SNARE fusion complex"/>
    <property type="match status" value="1"/>
</dbReference>
<dbReference type="Pfam" id="PF00957">
    <property type="entry name" value="Synaptobrevin"/>
    <property type="match status" value="1"/>
</dbReference>
<dbReference type="PRINTS" id="PR00219">
    <property type="entry name" value="SYNAPTOBREVN"/>
</dbReference>
<dbReference type="EMBL" id="JAQQBR010000006">
    <property type="protein sequence ID" value="KAK0174593.1"/>
    <property type="molecule type" value="Genomic_DNA"/>
</dbReference>
<dbReference type="GO" id="GO:0003924">
    <property type="term" value="F:GTPase activity"/>
    <property type="evidence" value="ECO:0007669"/>
    <property type="project" value="InterPro"/>
</dbReference>
<dbReference type="InterPro" id="IPR027417">
    <property type="entry name" value="P-loop_NTPase"/>
</dbReference>
<sequence length="285" mass="33032">MVFIDHPHVEMSLENSLSTYEPHACVVVYSIVSRPSFQVAEEMLNYLWREHLTKERSIIVVGNKSDLVRSRTITQNEGKQLATSRECKFIETSSGIQHNVDELLVGILKQIRLREMRDKKLRRQGSKSKILSKLHGSKTALSLNLAREILNKMCMNDSKNERETLLEHDSEPDEDMIFNRSSNSDYDVKVHGKIDNVRIQIRDVTDVMRSNVQKIMERGDRLEDLQIASDRLNIAGNEFRDAARKAQRRAWMQNFRSRLILIFITVIIIICIIVLDVVVLYLVLK</sequence>
<reference evidence="6" key="2">
    <citation type="submission" date="2023-03" db="EMBL/GenBank/DDBJ databases">
        <authorList>
            <person name="Inwood S.N."/>
            <person name="Skelly J.G."/>
            <person name="Guhlin J."/>
            <person name="Harrop T.W.R."/>
            <person name="Goldson S.G."/>
            <person name="Dearden P.K."/>
        </authorList>
    </citation>
    <scope>NUCLEOTIDE SEQUENCE</scope>
    <source>
        <strain evidence="6">Lincoln</strain>
        <tissue evidence="6">Whole body</tissue>
    </source>
</reference>
<comment type="similarity">
    <text evidence="1">Belongs to the small GTPase superfamily. RGK family.</text>
</comment>
<dbReference type="SMART" id="SM00175">
    <property type="entry name" value="RAB"/>
    <property type="match status" value="1"/>
</dbReference>
<proteinExistence type="inferred from homology"/>
<dbReference type="InterPro" id="IPR001388">
    <property type="entry name" value="Synaptobrevin-like"/>
</dbReference>
<reference evidence="6" key="1">
    <citation type="journal article" date="2023" name="bioRxiv">
        <title>Scaffold-level genome assemblies of two parasitoid biocontrol wasps reveal the parthenogenesis mechanism and an associated novel virus.</title>
        <authorList>
            <person name="Inwood S."/>
            <person name="Skelly J."/>
            <person name="Guhlin J."/>
            <person name="Harrop T."/>
            <person name="Goldson S."/>
            <person name="Dearden P."/>
        </authorList>
    </citation>
    <scope>NUCLEOTIDE SEQUENCE</scope>
    <source>
        <strain evidence="6">Lincoln</strain>
        <tissue evidence="6">Whole body</tissue>
    </source>
</reference>
<dbReference type="PROSITE" id="PS51421">
    <property type="entry name" value="RAS"/>
    <property type="match status" value="1"/>
</dbReference>
<dbReference type="SMART" id="SM00173">
    <property type="entry name" value="RAS"/>
    <property type="match status" value="1"/>
</dbReference>
<keyword evidence="4" id="KW-1133">Transmembrane helix</keyword>
<evidence type="ECO:0000313" key="6">
    <source>
        <dbReference type="EMBL" id="KAK0174593.1"/>
    </source>
</evidence>
<dbReference type="Gene3D" id="1.20.5.110">
    <property type="match status" value="1"/>
</dbReference>
<keyword evidence="3" id="KW-0175">Coiled coil</keyword>
<dbReference type="AlphaFoldDB" id="A0AA39KUP5"/>
<evidence type="ECO:0000256" key="3">
    <source>
        <dbReference type="PROSITE-ProRule" id="PRU00290"/>
    </source>
</evidence>
<keyword evidence="7" id="KW-1185">Reference proteome</keyword>
<dbReference type="PANTHER" id="PTHR45775:SF6">
    <property type="entry name" value="RAD, GEM_KIR FAMILY MEMBER 2, ISOFORM C"/>
    <property type="match status" value="1"/>
</dbReference>
<evidence type="ECO:0000256" key="1">
    <source>
        <dbReference type="ARBA" id="ARBA00008846"/>
    </source>
</evidence>
<dbReference type="GO" id="GO:0016192">
    <property type="term" value="P:vesicle-mediated transport"/>
    <property type="evidence" value="ECO:0007669"/>
    <property type="project" value="InterPro"/>
</dbReference>
<organism evidence="6 7">
    <name type="scientific">Microctonus hyperodae</name>
    <name type="common">Parasitoid wasp</name>
    <dbReference type="NCBI Taxonomy" id="165561"/>
    <lineage>
        <taxon>Eukaryota</taxon>
        <taxon>Metazoa</taxon>
        <taxon>Ecdysozoa</taxon>
        <taxon>Arthropoda</taxon>
        <taxon>Hexapoda</taxon>
        <taxon>Insecta</taxon>
        <taxon>Pterygota</taxon>
        <taxon>Neoptera</taxon>
        <taxon>Endopterygota</taxon>
        <taxon>Hymenoptera</taxon>
        <taxon>Apocrita</taxon>
        <taxon>Ichneumonoidea</taxon>
        <taxon>Braconidae</taxon>
        <taxon>Euphorinae</taxon>
        <taxon>Microctonus</taxon>
    </lineage>
</organism>
<keyword evidence="4" id="KW-0472">Membrane</keyword>
<feature type="transmembrane region" description="Helical" evidence="4">
    <location>
        <begin position="259"/>
        <end position="284"/>
    </location>
</feature>
<dbReference type="GO" id="GO:0005525">
    <property type="term" value="F:GTP binding"/>
    <property type="evidence" value="ECO:0007669"/>
    <property type="project" value="InterPro"/>
</dbReference>
<feature type="domain" description="V-SNARE coiled-coil homology" evidence="5">
    <location>
        <begin position="193"/>
        <end position="253"/>
    </location>
</feature>
<dbReference type="Pfam" id="PF00071">
    <property type="entry name" value="Ras"/>
    <property type="match status" value="1"/>
</dbReference>
<protein>
    <recommendedName>
        <fullName evidence="5">V-SNARE coiled-coil homology domain-containing protein</fullName>
    </recommendedName>
</protein>
<dbReference type="InterPro" id="IPR042855">
    <property type="entry name" value="V_SNARE_CC"/>
</dbReference>
<dbReference type="Proteomes" id="UP001168972">
    <property type="component" value="Unassembled WGS sequence"/>
</dbReference>
<dbReference type="PROSITE" id="PS51419">
    <property type="entry name" value="RAB"/>
    <property type="match status" value="1"/>
</dbReference>
<evidence type="ECO:0000256" key="2">
    <source>
        <dbReference type="ARBA" id="ARBA00022553"/>
    </source>
</evidence>
<name>A0AA39KUP5_MICHY</name>